<dbReference type="Proteomes" id="UP001732700">
    <property type="component" value="Chromosome 3C"/>
</dbReference>
<evidence type="ECO:0000313" key="1">
    <source>
        <dbReference type="EnsemblPlants" id="AVESA.00010b.r2.3CG0505800.1.CDS"/>
    </source>
</evidence>
<keyword evidence="2" id="KW-1185">Reference proteome</keyword>
<reference evidence="1" key="1">
    <citation type="submission" date="2021-05" db="EMBL/GenBank/DDBJ databases">
        <authorList>
            <person name="Scholz U."/>
            <person name="Mascher M."/>
            <person name="Fiebig A."/>
        </authorList>
    </citation>
    <scope>NUCLEOTIDE SEQUENCE [LARGE SCALE GENOMIC DNA]</scope>
</reference>
<dbReference type="EnsemblPlants" id="AVESA.00010b.r2.3CG0505800.1">
    <property type="protein sequence ID" value="AVESA.00010b.r2.3CG0505800.1.CDS"/>
    <property type="gene ID" value="AVESA.00010b.r2.3CG0505800"/>
</dbReference>
<proteinExistence type="predicted"/>
<sequence>MLAVRLPLSPLSAVHHNFRSPSFSPIFNYVPRIIGAWCDVSSDGQLSSFSSSSSGLEFFFDWRLLSVREDVLMQGEDHHERRLLDFLKATPSVQWLKDINLCSPMGNFKLPSIGIHRYLHVHFIRRIDWGPLFTICKNHLKHPLNIALLIWLLCVAAAGAMLGLLLLGVLDKAFPSKSLRHHWIEIDNQILNALFTLMSIYQHPSLIHHLVLLCRWRPEDVTDLRKVYCKNGTHRLNERAHISFVVALFHITCICQYVDCSLYWGYPSRSRSEFADSFFFILGVISPVVAGVHMVYSPLGRDVDDAASCEETKHPYTTEVESPEARTVVGNPMWAGELLDCSEDPTACYLSFLCMFCVFGWNMERLGLGNMYVHTVMFLLLCVAPFWVFNIAALKIHDYVLSDAFGAMGILLCFFGLLYGGFWRIHMRKKLRLPRSRLCCGSASLTDYVQWLFCWPCALAQEVRTANLYNMEDGSFYGTLVDGGDAECGPVSMAATEVPVSFGVREGNNFVVKLVMDGEMIPPVQPVVESGRQRQPDDEEIVASGSIQLKS</sequence>
<evidence type="ECO:0000313" key="2">
    <source>
        <dbReference type="Proteomes" id="UP001732700"/>
    </source>
</evidence>
<accession>A0ACD5VRN9</accession>
<name>A0ACD5VRN9_AVESA</name>
<reference evidence="1" key="2">
    <citation type="submission" date="2025-09" db="UniProtKB">
        <authorList>
            <consortium name="EnsemblPlants"/>
        </authorList>
    </citation>
    <scope>IDENTIFICATION</scope>
</reference>
<organism evidence="1 2">
    <name type="scientific">Avena sativa</name>
    <name type="common">Oat</name>
    <dbReference type="NCBI Taxonomy" id="4498"/>
    <lineage>
        <taxon>Eukaryota</taxon>
        <taxon>Viridiplantae</taxon>
        <taxon>Streptophyta</taxon>
        <taxon>Embryophyta</taxon>
        <taxon>Tracheophyta</taxon>
        <taxon>Spermatophyta</taxon>
        <taxon>Magnoliopsida</taxon>
        <taxon>Liliopsida</taxon>
        <taxon>Poales</taxon>
        <taxon>Poaceae</taxon>
        <taxon>BOP clade</taxon>
        <taxon>Pooideae</taxon>
        <taxon>Poodae</taxon>
        <taxon>Poeae</taxon>
        <taxon>Poeae Chloroplast Group 1 (Aveneae type)</taxon>
        <taxon>Aveninae</taxon>
        <taxon>Avena</taxon>
    </lineage>
</organism>
<protein>
    <submittedName>
        <fullName evidence="1">Uncharacterized protein</fullName>
    </submittedName>
</protein>